<evidence type="ECO:0000256" key="6">
    <source>
        <dbReference type="ARBA" id="ARBA00022490"/>
    </source>
</evidence>
<dbReference type="PANTHER" id="PTHR30031:SF0">
    <property type="entry name" value="PHOSPHOENOLPYRUVATE CARBOXYKINASE (ATP)"/>
    <property type="match status" value="1"/>
</dbReference>
<dbReference type="Gene3D" id="3.40.449.10">
    <property type="entry name" value="Phosphoenolpyruvate Carboxykinase, domain 1"/>
    <property type="match status" value="1"/>
</dbReference>
<comment type="subcellular location">
    <subcellularLocation>
        <location evidence="1">Cytoplasm</location>
    </subcellularLocation>
</comment>
<feature type="compositionally biased region" description="Basic and acidic residues" evidence="12">
    <location>
        <begin position="1"/>
        <end position="18"/>
    </location>
</feature>
<dbReference type="PROSITE" id="PS00532">
    <property type="entry name" value="PEPCK_ATP"/>
    <property type="match status" value="1"/>
</dbReference>
<dbReference type="CDD" id="cd00484">
    <property type="entry name" value="PEPCK_ATP"/>
    <property type="match status" value="1"/>
</dbReference>
<evidence type="ECO:0000256" key="11">
    <source>
        <dbReference type="ARBA" id="ARBA00047371"/>
    </source>
</evidence>
<evidence type="ECO:0000256" key="4">
    <source>
        <dbReference type="ARBA" id="ARBA00012363"/>
    </source>
</evidence>
<dbReference type="InterPro" id="IPR013035">
    <property type="entry name" value="PEP_carboxykinase_C"/>
</dbReference>
<dbReference type="EMBL" id="JALJOR010000007">
    <property type="protein sequence ID" value="KAK9814537.1"/>
    <property type="molecule type" value="Genomic_DNA"/>
</dbReference>
<dbReference type="InterPro" id="IPR008210">
    <property type="entry name" value="PEP_carboxykinase_N"/>
</dbReference>
<dbReference type="NCBIfam" id="NF006821">
    <property type="entry name" value="PRK09344.1-3"/>
    <property type="match status" value="1"/>
</dbReference>
<comment type="pathway">
    <text evidence="2">Carbohydrate biosynthesis; gluconeogenesis.</text>
</comment>
<evidence type="ECO:0000313" key="14">
    <source>
        <dbReference type="Proteomes" id="UP001489004"/>
    </source>
</evidence>
<evidence type="ECO:0000256" key="3">
    <source>
        <dbReference type="ARBA" id="ARBA00006052"/>
    </source>
</evidence>
<dbReference type="InterPro" id="IPR015994">
    <property type="entry name" value="PEPCK_ATP_CS"/>
</dbReference>
<keyword evidence="10" id="KW-0456">Lyase</keyword>
<accession>A0AAW1Q1B0</accession>
<dbReference type="Gene3D" id="2.170.8.10">
    <property type="entry name" value="Phosphoenolpyruvate Carboxykinase, domain 2"/>
    <property type="match status" value="1"/>
</dbReference>
<dbReference type="GO" id="GO:0004612">
    <property type="term" value="F:phosphoenolpyruvate carboxykinase (ATP) activity"/>
    <property type="evidence" value="ECO:0007669"/>
    <property type="project" value="UniProtKB-EC"/>
</dbReference>
<dbReference type="FunFam" id="2.170.8.10:FF:000001">
    <property type="entry name" value="Phosphoenolpyruvate carboxykinase (ATP)"/>
    <property type="match status" value="1"/>
</dbReference>
<dbReference type="NCBIfam" id="NF006820">
    <property type="entry name" value="PRK09344.1-2"/>
    <property type="match status" value="1"/>
</dbReference>
<sequence length="660" mass="72046">MGDLKSDNGNDAVDDKTSTYRLSEGVNNPSKAEDLVDLHRLQKSSTKPRPDDAKHIQSLSETLKSTARAVGPKIVRGDSKAIPGPKPGFGLESQRSGFMRAISDAGLKPTVVYHNLTPAELYEKALLFEPGTHITASGALATLSGAKTGRSPKDKRVVREPGSEKDVWWHSGDNGSPNYEMDEKTFVLNRERAVDYLNMLDRLFVFDGFAGWEPESRYKIRVVCARAYHALFMYNMLIRPTDEELANFGKPDFTIFNAGAFPVNRYTSYMSSSTSVDVNLRTREMVILGTQYAGEMKKGVFTVMHYLMPKRGILSLHSGCNMGASGDVTLFFGLSGTGKTTLSTDPARPLIGDDEHCWSNQGVFNIEGGCYAKCIGLKKASEPEIYKAIRFGSILENVVFDENTREVDFDSNAVTENTRASYPIEYIDNAKIPCVGPHPKNLILLCCDAFGVLPPVSRLTREQAMYHFISGYTAKVAGTEMGVTEPEATFSACFGGAFLMWHPMKYASMLADKMDHHSATAWLVNTGWTGGSYGVGSRIKLRYTRAIVDAIHSGELAKAEYVATPIFDLHAPSSCPGVPADILNPANSWPKQDEFTATLTHLAELYQANFKKYACGGGFVSAEVATNITAAGPHLPGQNGWVGSNGTCQDGRADNVHARG</sequence>
<gene>
    <name evidence="13" type="ORF">WJX72_007563</name>
</gene>
<dbReference type="EC" id="4.1.1.49" evidence="4"/>
<evidence type="ECO:0000256" key="7">
    <source>
        <dbReference type="ARBA" id="ARBA00022741"/>
    </source>
</evidence>
<dbReference type="FunFam" id="3.40.449.10:FF:000009">
    <property type="entry name" value="Uncharacterized protein"/>
    <property type="match status" value="1"/>
</dbReference>
<evidence type="ECO:0000256" key="2">
    <source>
        <dbReference type="ARBA" id="ARBA00004742"/>
    </source>
</evidence>
<dbReference type="Proteomes" id="UP001489004">
    <property type="component" value="Unassembled WGS sequence"/>
</dbReference>
<keyword evidence="7" id="KW-0547">Nucleotide-binding</keyword>
<dbReference type="InterPro" id="IPR001272">
    <property type="entry name" value="PEP_carboxykinase_ATP"/>
</dbReference>
<feature type="compositionally biased region" description="Polar residues" evidence="12">
    <location>
        <begin position="19"/>
        <end position="30"/>
    </location>
</feature>
<comment type="caution">
    <text evidence="13">The sequence shown here is derived from an EMBL/GenBank/DDBJ whole genome shotgun (WGS) entry which is preliminary data.</text>
</comment>
<evidence type="ECO:0000256" key="10">
    <source>
        <dbReference type="ARBA" id="ARBA00023239"/>
    </source>
</evidence>
<proteinExistence type="inferred from homology"/>
<dbReference type="PANTHER" id="PTHR30031">
    <property type="entry name" value="PHOSPHOENOLPYRUVATE CARBOXYKINASE ATP"/>
    <property type="match status" value="1"/>
</dbReference>
<dbReference type="GO" id="GO:0005524">
    <property type="term" value="F:ATP binding"/>
    <property type="evidence" value="ECO:0007669"/>
    <property type="project" value="UniProtKB-KW"/>
</dbReference>
<keyword evidence="14" id="KW-1185">Reference proteome</keyword>
<dbReference type="Gene3D" id="3.90.228.20">
    <property type="match status" value="1"/>
</dbReference>
<reference evidence="13 14" key="1">
    <citation type="journal article" date="2024" name="Nat. Commun.">
        <title>Phylogenomics reveals the evolutionary origins of lichenization in chlorophyte algae.</title>
        <authorList>
            <person name="Puginier C."/>
            <person name="Libourel C."/>
            <person name="Otte J."/>
            <person name="Skaloud P."/>
            <person name="Haon M."/>
            <person name="Grisel S."/>
            <person name="Petersen M."/>
            <person name="Berrin J.G."/>
            <person name="Delaux P.M."/>
            <person name="Dal Grande F."/>
            <person name="Keller J."/>
        </authorList>
    </citation>
    <scope>NUCLEOTIDE SEQUENCE [LARGE SCALE GENOMIC DNA]</scope>
    <source>
        <strain evidence="13 14">SAG 2043</strain>
    </source>
</reference>
<dbReference type="GO" id="GO:0006094">
    <property type="term" value="P:gluconeogenesis"/>
    <property type="evidence" value="ECO:0007669"/>
    <property type="project" value="UniProtKB-KW"/>
</dbReference>
<organism evidence="13 14">
    <name type="scientific">[Myrmecia] bisecta</name>
    <dbReference type="NCBI Taxonomy" id="41462"/>
    <lineage>
        <taxon>Eukaryota</taxon>
        <taxon>Viridiplantae</taxon>
        <taxon>Chlorophyta</taxon>
        <taxon>core chlorophytes</taxon>
        <taxon>Trebouxiophyceae</taxon>
        <taxon>Trebouxiales</taxon>
        <taxon>Trebouxiaceae</taxon>
        <taxon>Myrmecia</taxon>
    </lineage>
</organism>
<dbReference type="Pfam" id="PF01293">
    <property type="entry name" value="PEPCK_ATP"/>
    <property type="match status" value="1"/>
</dbReference>
<comment type="catalytic activity">
    <reaction evidence="11">
        <text>oxaloacetate + ATP = phosphoenolpyruvate + ADP + CO2</text>
        <dbReference type="Rhea" id="RHEA:18617"/>
        <dbReference type="ChEBI" id="CHEBI:16452"/>
        <dbReference type="ChEBI" id="CHEBI:16526"/>
        <dbReference type="ChEBI" id="CHEBI:30616"/>
        <dbReference type="ChEBI" id="CHEBI:58702"/>
        <dbReference type="ChEBI" id="CHEBI:456216"/>
        <dbReference type="EC" id="4.1.1.49"/>
    </reaction>
</comment>
<dbReference type="SUPFAM" id="SSF68923">
    <property type="entry name" value="PEP carboxykinase N-terminal domain"/>
    <property type="match status" value="1"/>
</dbReference>
<evidence type="ECO:0000256" key="1">
    <source>
        <dbReference type="ARBA" id="ARBA00004496"/>
    </source>
</evidence>
<keyword evidence="9" id="KW-0067">ATP-binding</keyword>
<dbReference type="GO" id="GO:0005829">
    <property type="term" value="C:cytosol"/>
    <property type="evidence" value="ECO:0007669"/>
    <property type="project" value="TreeGrafter"/>
</dbReference>
<dbReference type="HAMAP" id="MF_00453">
    <property type="entry name" value="PEPCK_ATP"/>
    <property type="match status" value="1"/>
</dbReference>
<dbReference type="SUPFAM" id="SSF53795">
    <property type="entry name" value="PEP carboxykinase-like"/>
    <property type="match status" value="1"/>
</dbReference>
<name>A0AAW1Q1B0_9CHLO</name>
<feature type="region of interest" description="Disordered" evidence="12">
    <location>
        <begin position="1"/>
        <end position="56"/>
    </location>
</feature>
<feature type="compositionally biased region" description="Basic and acidic residues" evidence="12">
    <location>
        <begin position="31"/>
        <end position="40"/>
    </location>
</feature>
<protein>
    <recommendedName>
        <fullName evidence="4">phosphoenolpyruvate carboxykinase (ATP)</fullName>
        <ecNumber evidence="4">4.1.1.49</ecNumber>
    </recommendedName>
</protein>
<evidence type="ECO:0000256" key="8">
    <source>
        <dbReference type="ARBA" id="ARBA00022793"/>
    </source>
</evidence>
<evidence type="ECO:0000256" key="5">
    <source>
        <dbReference type="ARBA" id="ARBA00022432"/>
    </source>
</evidence>
<keyword evidence="6" id="KW-0963">Cytoplasm</keyword>
<keyword evidence="5" id="KW-0312">Gluconeogenesis</keyword>
<evidence type="ECO:0000256" key="9">
    <source>
        <dbReference type="ARBA" id="ARBA00022840"/>
    </source>
</evidence>
<comment type="similarity">
    <text evidence="3">Belongs to the phosphoenolpyruvate carboxykinase (ATP) family.</text>
</comment>
<dbReference type="NCBIfam" id="TIGR00224">
    <property type="entry name" value="pckA"/>
    <property type="match status" value="1"/>
</dbReference>
<keyword evidence="8" id="KW-0210">Decarboxylase</keyword>
<evidence type="ECO:0000256" key="12">
    <source>
        <dbReference type="SAM" id="MobiDB-lite"/>
    </source>
</evidence>
<dbReference type="AlphaFoldDB" id="A0AAW1Q1B0"/>
<evidence type="ECO:0000313" key="13">
    <source>
        <dbReference type="EMBL" id="KAK9814537.1"/>
    </source>
</evidence>